<reference evidence="1" key="2">
    <citation type="journal article" date="2015" name="Data Brief">
        <title>Shoot transcriptome of the giant reed, Arundo donax.</title>
        <authorList>
            <person name="Barrero R.A."/>
            <person name="Guerrero F.D."/>
            <person name="Moolhuijzen P."/>
            <person name="Goolsby J.A."/>
            <person name="Tidwell J."/>
            <person name="Bellgard S.E."/>
            <person name="Bellgard M.I."/>
        </authorList>
    </citation>
    <scope>NUCLEOTIDE SEQUENCE</scope>
    <source>
        <tissue evidence="1">Shoot tissue taken approximately 20 cm above the soil surface</tissue>
    </source>
</reference>
<sequence length="45" mass="5082">MAKTILESICTAIPIVSNILNAKEKGNFTHVLVRLLFVRKKKLET</sequence>
<accession>A0A0A9B7F4</accession>
<reference evidence="1" key="1">
    <citation type="submission" date="2014-09" db="EMBL/GenBank/DDBJ databases">
        <authorList>
            <person name="Magalhaes I.L.F."/>
            <person name="Oliveira U."/>
            <person name="Santos F.R."/>
            <person name="Vidigal T.H.D.A."/>
            <person name="Brescovit A.D."/>
            <person name="Santos A.J."/>
        </authorList>
    </citation>
    <scope>NUCLEOTIDE SEQUENCE</scope>
    <source>
        <tissue evidence="1">Shoot tissue taken approximately 20 cm above the soil surface</tissue>
    </source>
</reference>
<proteinExistence type="predicted"/>
<dbReference type="AlphaFoldDB" id="A0A0A9B7F4"/>
<protein>
    <submittedName>
        <fullName evidence="1">Uncharacterized protein</fullName>
    </submittedName>
</protein>
<evidence type="ECO:0000313" key="1">
    <source>
        <dbReference type="EMBL" id="JAD59286.1"/>
    </source>
</evidence>
<name>A0A0A9B7F4_ARUDO</name>
<dbReference type="EMBL" id="GBRH01238609">
    <property type="protein sequence ID" value="JAD59286.1"/>
    <property type="molecule type" value="Transcribed_RNA"/>
</dbReference>
<organism evidence="1">
    <name type="scientific">Arundo donax</name>
    <name type="common">Giant reed</name>
    <name type="synonym">Donax arundinaceus</name>
    <dbReference type="NCBI Taxonomy" id="35708"/>
    <lineage>
        <taxon>Eukaryota</taxon>
        <taxon>Viridiplantae</taxon>
        <taxon>Streptophyta</taxon>
        <taxon>Embryophyta</taxon>
        <taxon>Tracheophyta</taxon>
        <taxon>Spermatophyta</taxon>
        <taxon>Magnoliopsida</taxon>
        <taxon>Liliopsida</taxon>
        <taxon>Poales</taxon>
        <taxon>Poaceae</taxon>
        <taxon>PACMAD clade</taxon>
        <taxon>Arundinoideae</taxon>
        <taxon>Arundineae</taxon>
        <taxon>Arundo</taxon>
    </lineage>
</organism>